<dbReference type="PANTHER" id="PTHR30204">
    <property type="entry name" value="REDOX-CYCLING DRUG-SENSING TRANSCRIPTIONAL ACTIVATOR SOXR"/>
    <property type="match status" value="1"/>
</dbReference>
<dbReference type="Gene3D" id="1.10.1660.10">
    <property type="match status" value="1"/>
</dbReference>
<evidence type="ECO:0000256" key="4">
    <source>
        <dbReference type="ARBA" id="ARBA00023163"/>
    </source>
</evidence>
<dbReference type="PANTHER" id="PTHR30204:SF69">
    <property type="entry name" value="MERR-FAMILY TRANSCRIPTIONAL REGULATOR"/>
    <property type="match status" value="1"/>
</dbReference>
<feature type="domain" description="HTH merR-type" evidence="5">
    <location>
        <begin position="43"/>
        <end position="112"/>
    </location>
</feature>
<dbReference type="AlphaFoldDB" id="A0AB37X3X2"/>
<sequence>MPVRSEYKRHRASLIAPCIDAPHAKLYSYCKVKPESERIVKDMLSVAQFAALHGINKRTLHYYDDIGLFSPAYKTANGYRYYAQRQDLEFEYIMMLKDLGLSNQEIIDYRSHPDPDELNGLFTRNLDDIDARIRSLQRMRTVLQTLQQRLAVCRRLTHTELQVVTLPETRIVRIPLNVDQSDVNLIYETARARWSREQLQMGIGTYIGAQRIRNGEHGHYDGIYSPAVDEAEGEHLPAGDYLQILHRGNWDTLPDCYTRILEYCTQHRLRLTGCAYELGLNEFALRTADDYVTRIRIRVEQR</sequence>
<dbReference type="InterPro" id="IPR009061">
    <property type="entry name" value="DNA-bd_dom_put_sf"/>
</dbReference>
<dbReference type="GO" id="GO:0003677">
    <property type="term" value="F:DNA binding"/>
    <property type="evidence" value="ECO:0007669"/>
    <property type="project" value="UniProtKB-KW"/>
</dbReference>
<proteinExistence type="predicted"/>
<reference evidence="6 7" key="1">
    <citation type="submission" date="2018-12" db="EMBL/GenBank/DDBJ databases">
        <title>Unveiling genomic diversity among members of the Bifidobacterium pseudolongum species, a widely distributed gut commensal of the animal kingdom.</title>
        <authorList>
            <person name="Lugli G.A."/>
            <person name="Duranti S."/>
            <person name="Albert K."/>
            <person name="Mancabelli L."/>
            <person name="Napoli S."/>
            <person name="Viappiani A."/>
            <person name="Anzalone R."/>
            <person name="Longhi G."/>
            <person name="Milani C."/>
            <person name="Turroni F."/>
            <person name="Alessandri G."/>
            <person name="Sela D.A."/>
            <person name="Van Sinderen D."/>
            <person name="Ventura M."/>
        </authorList>
    </citation>
    <scope>NUCLEOTIDE SEQUENCE [LARGE SCALE GENOMIC DNA]</scope>
    <source>
        <strain evidence="6 7">2002B</strain>
    </source>
</reference>
<dbReference type="EMBL" id="RYUX01000001">
    <property type="protein sequence ID" value="RYQ39705.1"/>
    <property type="molecule type" value="Genomic_DNA"/>
</dbReference>
<evidence type="ECO:0000256" key="2">
    <source>
        <dbReference type="ARBA" id="ARBA00023015"/>
    </source>
</evidence>
<keyword evidence="1" id="KW-0678">Repressor</keyword>
<dbReference type="Gene3D" id="3.20.80.10">
    <property type="entry name" value="Regulatory factor, effector binding domain"/>
    <property type="match status" value="1"/>
</dbReference>
<dbReference type="InterPro" id="IPR029442">
    <property type="entry name" value="GyrI-like"/>
</dbReference>
<evidence type="ECO:0000313" key="6">
    <source>
        <dbReference type="EMBL" id="RYQ39705.1"/>
    </source>
</evidence>
<dbReference type="GO" id="GO:0003700">
    <property type="term" value="F:DNA-binding transcription factor activity"/>
    <property type="evidence" value="ECO:0007669"/>
    <property type="project" value="InterPro"/>
</dbReference>
<evidence type="ECO:0000256" key="3">
    <source>
        <dbReference type="ARBA" id="ARBA00023125"/>
    </source>
</evidence>
<comment type="caution">
    <text evidence="6">The sequence shown here is derived from an EMBL/GenBank/DDBJ whole genome shotgun (WGS) entry which is preliminary data.</text>
</comment>
<evidence type="ECO:0000256" key="1">
    <source>
        <dbReference type="ARBA" id="ARBA00022491"/>
    </source>
</evidence>
<dbReference type="SMART" id="SM00422">
    <property type="entry name" value="HTH_MERR"/>
    <property type="match status" value="1"/>
</dbReference>
<dbReference type="InterPro" id="IPR000551">
    <property type="entry name" value="MerR-type_HTH_dom"/>
</dbReference>
<dbReference type="InterPro" id="IPR011256">
    <property type="entry name" value="Reg_factor_effector_dom_sf"/>
</dbReference>
<dbReference type="SUPFAM" id="SSF55136">
    <property type="entry name" value="Probable bacterial effector-binding domain"/>
    <property type="match status" value="1"/>
</dbReference>
<keyword evidence="3" id="KW-0238">DNA-binding</keyword>
<name>A0AB37X3X2_9BIFI</name>
<accession>A0AB37X3X2</accession>
<dbReference type="Proteomes" id="UP000292655">
    <property type="component" value="Unassembled WGS sequence"/>
</dbReference>
<dbReference type="PROSITE" id="PS50937">
    <property type="entry name" value="HTH_MERR_2"/>
    <property type="match status" value="1"/>
</dbReference>
<gene>
    <name evidence="6" type="ORF">PG2002B_0024</name>
</gene>
<keyword evidence="2" id="KW-0805">Transcription regulation</keyword>
<dbReference type="Pfam" id="PF13411">
    <property type="entry name" value="MerR_1"/>
    <property type="match status" value="1"/>
</dbReference>
<dbReference type="SUPFAM" id="SSF46955">
    <property type="entry name" value="Putative DNA-binding domain"/>
    <property type="match status" value="1"/>
</dbReference>
<dbReference type="InterPro" id="IPR047057">
    <property type="entry name" value="MerR_fam"/>
</dbReference>
<keyword evidence="4" id="KW-0804">Transcription</keyword>
<protein>
    <submittedName>
        <fullName evidence="6">MerR family transcriptional regulator</fullName>
    </submittedName>
</protein>
<evidence type="ECO:0000313" key="7">
    <source>
        <dbReference type="Proteomes" id="UP000292655"/>
    </source>
</evidence>
<organism evidence="6 7">
    <name type="scientific">Bifidobacterium pseudolongum subsp. globosum</name>
    <dbReference type="NCBI Taxonomy" id="1690"/>
    <lineage>
        <taxon>Bacteria</taxon>
        <taxon>Bacillati</taxon>
        <taxon>Actinomycetota</taxon>
        <taxon>Actinomycetes</taxon>
        <taxon>Bifidobacteriales</taxon>
        <taxon>Bifidobacteriaceae</taxon>
        <taxon>Bifidobacterium</taxon>
    </lineage>
</organism>
<evidence type="ECO:0000259" key="5">
    <source>
        <dbReference type="PROSITE" id="PS50937"/>
    </source>
</evidence>
<dbReference type="Pfam" id="PF06445">
    <property type="entry name" value="GyrI-like"/>
    <property type="match status" value="1"/>
</dbReference>